<organism evidence="2 3">
    <name type="scientific">Vitis vinifera</name>
    <name type="common">Grape</name>
    <dbReference type="NCBI Taxonomy" id="29760"/>
    <lineage>
        <taxon>Eukaryota</taxon>
        <taxon>Viridiplantae</taxon>
        <taxon>Streptophyta</taxon>
        <taxon>Embryophyta</taxon>
        <taxon>Tracheophyta</taxon>
        <taxon>Spermatophyta</taxon>
        <taxon>Magnoliopsida</taxon>
        <taxon>eudicotyledons</taxon>
        <taxon>Gunneridae</taxon>
        <taxon>Pentapetalae</taxon>
        <taxon>rosids</taxon>
        <taxon>Vitales</taxon>
        <taxon>Vitaceae</taxon>
        <taxon>Viteae</taxon>
        <taxon>Vitis</taxon>
    </lineage>
</organism>
<sequence length="387" mass="45072">MGGLTIPCKENPFHFKHMWLKVEGFKDLVKNWWTSYNFSGSYNHILDRHQRKRLWSLFRGLRGQKTGSGGVQQVGSHGRDILEAKVKRIVVERSERDWRPSISGLPFSSLDSVEAGLLEEAFSEEEVQTVVSSLNGDKALDRMGEPKVGEDSKRLPLGGRSFPKLNKALLGKWCWRFALEQDSLWKQVIVEKYGEKEGGWCFGASREGYGVGLWKAIRNRWMEFSKRMAFKAFPSLYSLASSRDTWVAQLWDQSEDLGHWNPVFTRLNNDWEMEEVEAFFKRLHGQALRSDDEDVMSWRVSNKGFFTVKFFYSSLVPCIGREFPSSLVWNPWVPKRVRFFAWEAIWGRILTMDQLKRRVGSYQASDICVKRMKNQQIMCLFIVPRQL</sequence>
<name>A0A438JEP4_VITVI</name>
<dbReference type="AlphaFoldDB" id="A0A438JEP4"/>
<dbReference type="Pfam" id="PF13966">
    <property type="entry name" value="zf-RVT"/>
    <property type="match status" value="1"/>
</dbReference>
<feature type="domain" description="Reverse transcriptase zinc-binding" evidence="1">
    <location>
        <begin position="306"/>
        <end position="368"/>
    </location>
</feature>
<protein>
    <recommendedName>
        <fullName evidence="1">Reverse transcriptase zinc-binding domain-containing protein</fullName>
    </recommendedName>
</protein>
<comment type="caution">
    <text evidence="2">The sequence shown here is derived from an EMBL/GenBank/DDBJ whole genome shotgun (WGS) entry which is preliminary data.</text>
</comment>
<reference evidence="2 3" key="1">
    <citation type="journal article" date="2018" name="PLoS Genet.">
        <title>Population sequencing reveals clonal diversity and ancestral inbreeding in the grapevine cultivar Chardonnay.</title>
        <authorList>
            <person name="Roach M.J."/>
            <person name="Johnson D.L."/>
            <person name="Bohlmann J."/>
            <person name="van Vuuren H.J."/>
            <person name="Jones S.J."/>
            <person name="Pretorius I.S."/>
            <person name="Schmidt S.A."/>
            <person name="Borneman A.R."/>
        </authorList>
    </citation>
    <scope>NUCLEOTIDE SEQUENCE [LARGE SCALE GENOMIC DNA]</scope>
    <source>
        <strain evidence="3">cv. Chardonnay</strain>
        <tissue evidence="2">Leaf</tissue>
    </source>
</reference>
<evidence type="ECO:0000313" key="3">
    <source>
        <dbReference type="Proteomes" id="UP000288805"/>
    </source>
</evidence>
<evidence type="ECO:0000259" key="1">
    <source>
        <dbReference type="Pfam" id="PF13966"/>
    </source>
</evidence>
<dbReference type="EMBL" id="QGNW01000046">
    <property type="protein sequence ID" value="RVX07429.1"/>
    <property type="molecule type" value="Genomic_DNA"/>
</dbReference>
<dbReference type="InterPro" id="IPR026960">
    <property type="entry name" value="RVT-Znf"/>
</dbReference>
<proteinExistence type="predicted"/>
<evidence type="ECO:0000313" key="2">
    <source>
        <dbReference type="EMBL" id="RVX07429.1"/>
    </source>
</evidence>
<gene>
    <name evidence="2" type="ORF">CK203_022500</name>
</gene>
<dbReference type="Proteomes" id="UP000288805">
    <property type="component" value="Unassembled WGS sequence"/>
</dbReference>
<accession>A0A438JEP4</accession>